<proteinExistence type="predicted"/>
<sequence>MDFDEILPDIGEYGTYQKLILWFLLLPGTMPCGFHAYNQLFMAFTPEHWCRVPELDDRNLSTDFIKNLSIPFNEETQEFSKCQRYDYNFSQYLMSRVISLDDSDVAPPEGATIIPCDRGWHYDQPEYSTSVVSD</sequence>
<evidence type="ECO:0000313" key="2">
    <source>
        <dbReference type="Proteomes" id="UP001381693"/>
    </source>
</evidence>
<dbReference type="AlphaFoldDB" id="A0AAN9A9U7"/>
<accession>A0AAN9A9U7</accession>
<comment type="caution">
    <text evidence="1">The sequence shown here is derived from an EMBL/GenBank/DDBJ whole genome shotgun (WGS) entry which is preliminary data.</text>
</comment>
<feature type="non-terminal residue" evidence="1">
    <location>
        <position position="134"/>
    </location>
</feature>
<name>A0AAN9A9U7_HALRR</name>
<organism evidence="1 2">
    <name type="scientific">Halocaridina rubra</name>
    <name type="common">Hawaiian red shrimp</name>
    <dbReference type="NCBI Taxonomy" id="373956"/>
    <lineage>
        <taxon>Eukaryota</taxon>
        <taxon>Metazoa</taxon>
        <taxon>Ecdysozoa</taxon>
        <taxon>Arthropoda</taxon>
        <taxon>Crustacea</taxon>
        <taxon>Multicrustacea</taxon>
        <taxon>Malacostraca</taxon>
        <taxon>Eumalacostraca</taxon>
        <taxon>Eucarida</taxon>
        <taxon>Decapoda</taxon>
        <taxon>Pleocyemata</taxon>
        <taxon>Caridea</taxon>
        <taxon>Atyoidea</taxon>
        <taxon>Atyidae</taxon>
        <taxon>Halocaridina</taxon>
    </lineage>
</organism>
<dbReference type="EMBL" id="JAXCGZ010009447">
    <property type="protein sequence ID" value="KAK7077260.1"/>
    <property type="molecule type" value="Genomic_DNA"/>
</dbReference>
<reference evidence="1 2" key="1">
    <citation type="submission" date="2023-11" db="EMBL/GenBank/DDBJ databases">
        <title>Halocaridina rubra genome assembly.</title>
        <authorList>
            <person name="Smith C."/>
        </authorList>
    </citation>
    <scope>NUCLEOTIDE SEQUENCE [LARGE SCALE GENOMIC DNA]</scope>
    <source>
        <strain evidence="1">EP-1</strain>
        <tissue evidence="1">Whole</tissue>
    </source>
</reference>
<evidence type="ECO:0008006" key="3">
    <source>
        <dbReference type="Google" id="ProtNLM"/>
    </source>
</evidence>
<evidence type="ECO:0000313" key="1">
    <source>
        <dbReference type="EMBL" id="KAK7077260.1"/>
    </source>
</evidence>
<keyword evidence="2" id="KW-1185">Reference proteome</keyword>
<protein>
    <recommendedName>
        <fullName evidence="3">Carcinine transporter</fullName>
    </recommendedName>
</protein>
<dbReference type="Proteomes" id="UP001381693">
    <property type="component" value="Unassembled WGS sequence"/>
</dbReference>
<gene>
    <name evidence="1" type="ORF">SK128_013691</name>
</gene>